<feature type="transmembrane region" description="Helical" evidence="1">
    <location>
        <begin position="289"/>
        <end position="309"/>
    </location>
</feature>
<dbReference type="RefSeq" id="WP_091148277.1">
    <property type="nucleotide sequence ID" value="NZ_FNAI01000003.1"/>
</dbReference>
<feature type="transmembrane region" description="Helical" evidence="1">
    <location>
        <begin position="21"/>
        <end position="40"/>
    </location>
</feature>
<keyword evidence="3" id="KW-0808">Transferase</keyword>
<dbReference type="Proteomes" id="UP000199072">
    <property type="component" value="Unassembled WGS sequence"/>
</dbReference>
<dbReference type="GO" id="GO:0016787">
    <property type="term" value="F:hydrolase activity"/>
    <property type="evidence" value="ECO:0007669"/>
    <property type="project" value="UniProtKB-KW"/>
</dbReference>
<organism evidence="3 4">
    <name type="scientific">Mucilaginibacter pineti</name>
    <dbReference type="NCBI Taxonomy" id="1391627"/>
    <lineage>
        <taxon>Bacteria</taxon>
        <taxon>Pseudomonadati</taxon>
        <taxon>Bacteroidota</taxon>
        <taxon>Sphingobacteriia</taxon>
        <taxon>Sphingobacteriales</taxon>
        <taxon>Sphingobacteriaceae</taxon>
        <taxon>Mucilaginibacter</taxon>
    </lineage>
</organism>
<feature type="transmembrane region" description="Helical" evidence="1">
    <location>
        <begin position="52"/>
        <end position="69"/>
    </location>
</feature>
<feature type="transmembrane region" description="Helical" evidence="1">
    <location>
        <begin position="216"/>
        <end position="236"/>
    </location>
</feature>
<feature type="transmembrane region" description="Helical" evidence="1">
    <location>
        <begin position="321"/>
        <end position="339"/>
    </location>
</feature>
<dbReference type="InterPro" id="IPR050879">
    <property type="entry name" value="Acyltransferase_3"/>
</dbReference>
<dbReference type="InterPro" id="IPR002656">
    <property type="entry name" value="Acyl_transf_3_dom"/>
</dbReference>
<keyword evidence="1" id="KW-0472">Membrane</keyword>
<evidence type="ECO:0000256" key="1">
    <source>
        <dbReference type="SAM" id="Phobius"/>
    </source>
</evidence>
<feature type="transmembrane region" description="Helical" evidence="1">
    <location>
        <begin position="128"/>
        <end position="144"/>
    </location>
</feature>
<name>A0A1G6ZF40_9SPHI</name>
<dbReference type="Pfam" id="PF01757">
    <property type="entry name" value="Acyl_transf_3"/>
    <property type="match status" value="1"/>
</dbReference>
<dbReference type="OrthoDB" id="9796461at2"/>
<proteinExistence type="predicted"/>
<dbReference type="GO" id="GO:0016747">
    <property type="term" value="F:acyltransferase activity, transferring groups other than amino-acyl groups"/>
    <property type="evidence" value="ECO:0007669"/>
    <property type="project" value="InterPro"/>
</dbReference>
<keyword evidence="1" id="KW-0812">Transmembrane</keyword>
<dbReference type="STRING" id="1391627.SAMN05216464_103322"/>
<dbReference type="EMBL" id="FNAI01000003">
    <property type="protein sequence ID" value="SDE00963.1"/>
    <property type="molecule type" value="Genomic_DNA"/>
</dbReference>
<keyword evidence="3" id="KW-0012">Acyltransferase</keyword>
<keyword evidence="3" id="KW-0378">Hydrolase</keyword>
<reference evidence="3 4" key="1">
    <citation type="submission" date="2016-10" db="EMBL/GenBank/DDBJ databases">
        <authorList>
            <person name="de Groot N.N."/>
        </authorList>
    </citation>
    <scope>NUCLEOTIDE SEQUENCE [LARGE SCALE GENOMIC DNA]</scope>
    <source>
        <strain evidence="3 4">47C3B</strain>
    </source>
</reference>
<feature type="domain" description="Acyltransferase 3" evidence="2">
    <location>
        <begin position="17"/>
        <end position="333"/>
    </location>
</feature>
<dbReference type="AlphaFoldDB" id="A0A1G6ZF40"/>
<protein>
    <submittedName>
        <fullName evidence="3">Peptidoglycan/LPS O-acetylase OafA/YrhL, contains acyltransferase and SGNH-hydrolase domains</fullName>
    </submittedName>
</protein>
<feature type="transmembrane region" description="Helical" evidence="1">
    <location>
        <begin position="175"/>
        <end position="204"/>
    </location>
</feature>
<evidence type="ECO:0000259" key="2">
    <source>
        <dbReference type="Pfam" id="PF01757"/>
    </source>
</evidence>
<keyword evidence="4" id="KW-1185">Reference proteome</keyword>
<gene>
    <name evidence="3" type="ORF">SAMN05216464_103322</name>
</gene>
<feature type="transmembrane region" description="Helical" evidence="1">
    <location>
        <begin position="151"/>
        <end position="169"/>
    </location>
</feature>
<keyword evidence="1" id="KW-1133">Transmembrane helix</keyword>
<evidence type="ECO:0000313" key="4">
    <source>
        <dbReference type="Proteomes" id="UP000199072"/>
    </source>
</evidence>
<sequence>MKSQTSNSRFLESSSSAYLDTLRICAALSVLIYHVYFHWLPADKITVAFDRISHTAVVVFFVLSGYVIAYTTSNKNNSANDYFIARFSKLYSIVLPAIILTGIAQYLIKLFSPELILNYGRNAGISHYIISALFCNEIWFYSAAPQLNMPLWSLSFEFWYYVIFGLFYYRKFQRSSLLLAIGACLIAGPKILLMMPIWLFGYFAYKIPQKFVLNKFMTWCAVSISILATFILVYFVKPLSDLGTYPLVYASQFLTDWMIGAAIAIGLYFLPTTDARAKMNNTALSIRKIADLTFPLYVLHLPLIILWDTFLKLDKNISQNIWKPIIGVLILSGLMGVFLERYKYLYVSFFTRLLKTLKMNQRKN</sequence>
<evidence type="ECO:0000313" key="3">
    <source>
        <dbReference type="EMBL" id="SDE00963.1"/>
    </source>
</evidence>
<dbReference type="PANTHER" id="PTHR23028">
    <property type="entry name" value="ACETYLTRANSFERASE"/>
    <property type="match status" value="1"/>
</dbReference>
<feature type="transmembrane region" description="Helical" evidence="1">
    <location>
        <begin position="248"/>
        <end position="269"/>
    </location>
</feature>
<accession>A0A1G6ZF40</accession>
<feature type="transmembrane region" description="Helical" evidence="1">
    <location>
        <begin position="90"/>
        <end position="108"/>
    </location>
</feature>